<dbReference type="OrthoDB" id="2044522at2"/>
<dbReference type="GO" id="GO:0004845">
    <property type="term" value="F:uracil phosphoribosyltransferase activity"/>
    <property type="evidence" value="ECO:0007669"/>
    <property type="project" value="UniProtKB-EC"/>
</dbReference>
<dbReference type="EMBL" id="UGJE01000002">
    <property type="protein sequence ID" value="STQ86805.1"/>
    <property type="molecule type" value="Genomic_DNA"/>
</dbReference>
<dbReference type="STRING" id="216.LS73_05050"/>
<keyword evidence="2" id="KW-0808">Transferase</keyword>
<evidence type="ECO:0000313" key="4">
    <source>
        <dbReference type="Proteomes" id="UP000029922"/>
    </source>
</evidence>
<reference evidence="3 4" key="1">
    <citation type="journal article" date="2014" name="Genome Announc.">
        <title>Draft genome sequences of eight enterohepatic helicobacter species isolated from both laboratory and wild rodents.</title>
        <authorList>
            <person name="Sheh A."/>
            <person name="Shen Z."/>
            <person name="Fox J.G."/>
        </authorList>
    </citation>
    <scope>NUCLEOTIDE SEQUENCE [LARGE SCALE GENOMIC DNA]</scope>
    <source>
        <strain evidence="3 4">ST1</strain>
    </source>
</reference>
<reference evidence="2 5" key="2">
    <citation type="submission" date="2018-06" db="EMBL/GenBank/DDBJ databases">
        <authorList>
            <consortium name="Pathogen Informatics"/>
            <person name="Doyle S."/>
        </authorList>
    </citation>
    <scope>NUCLEOTIDE SEQUENCE [LARGE SCALE GENOMIC DNA]</scope>
    <source>
        <strain evidence="2 5">NCTC12714</strain>
    </source>
</reference>
<evidence type="ECO:0000313" key="5">
    <source>
        <dbReference type="Proteomes" id="UP000255139"/>
    </source>
</evidence>
<evidence type="ECO:0000313" key="2">
    <source>
        <dbReference type="EMBL" id="STQ86805.1"/>
    </source>
</evidence>
<keyword evidence="2" id="KW-0328">Glycosyltransferase</keyword>
<dbReference type="RefSeq" id="WP_034557954.1">
    <property type="nucleotide sequence ID" value="NZ_FZML01000033.1"/>
</dbReference>
<name>A0A099TXW6_9HELI</name>
<dbReference type="Proteomes" id="UP000255139">
    <property type="component" value="Unassembled WGS sequence"/>
</dbReference>
<dbReference type="SUPFAM" id="SSF53271">
    <property type="entry name" value="PRTase-like"/>
    <property type="match status" value="1"/>
</dbReference>
<feature type="domain" description="Phosphoribosyltransferase" evidence="1">
    <location>
        <begin position="12"/>
        <end position="191"/>
    </location>
</feature>
<evidence type="ECO:0000259" key="1">
    <source>
        <dbReference type="Pfam" id="PF14681"/>
    </source>
</evidence>
<protein>
    <submittedName>
        <fullName evidence="2">Uracil phosphoribosyltransferase</fullName>
        <ecNumber evidence="2">2.4.2.9</ecNumber>
    </submittedName>
</protein>
<dbReference type="Pfam" id="PF14681">
    <property type="entry name" value="UPRTase"/>
    <property type="match status" value="1"/>
</dbReference>
<dbReference type="InterPro" id="IPR000836">
    <property type="entry name" value="PRTase_dom"/>
</dbReference>
<dbReference type="EC" id="2.4.2.9" evidence="2"/>
<dbReference type="EMBL" id="JRPD02000028">
    <property type="protein sequence ID" value="TLD98506.1"/>
    <property type="molecule type" value="Genomic_DNA"/>
</dbReference>
<dbReference type="CDD" id="cd06223">
    <property type="entry name" value="PRTases_typeI"/>
    <property type="match status" value="1"/>
</dbReference>
<organism evidence="2 5">
    <name type="scientific">Helicobacter muridarum</name>
    <dbReference type="NCBI Taxonomy" id="216"/>
    <lineage>
        <taxon>Bacteria</taxon>
        <taxon>Pseudomonadati</taxon>
        <taxon>Campylobacterota</taxon>
        <taxon>Epsilonproteobacteria</taxon>
        <taxon>Campylobacterales</taxon>
        <taxon>Helicobacteraceae</taxon>
        <taxon>Helicobacter</taxon>
    </lineage>
</organism>
<proteinExistence type="predicted"/>
<dbReference type="AlphaFoldDB" id="A0A099TXW6"/>
<sequence>MNICELQHKYPLQNLINQTRIKSVVGNDLAYIHYEFGTLLGREILGAQPKVYKEQQLTQGKNENLAYYDDSNFTIVGIMRAGLYVAEGLRVVFPKAAFYLTKEPKELKLESACLNKVIIADSVINTGETMLAFLESMCAKECYIAANVIYEQSTDKILKYYPNVHIFAIRVSKNSYVGQGGSDTGNRLFCTM</sequence>
<evidence type="ECO:0000313" key="3">
    <source>
        <dbReference type="EMBL" id="TLD98506.1"/>
    </source>
</evidence>
<accession>A0A099TXW6</accession>
<gene>
    <name evidence="2" type="primary">upp</name>
    <name evidence="3" type="ORF">LS73_008755</name>
    <name evidence="2" type="ORF">NCTC12714_01616</name>
</gene>
<dbReference type="Proteomes" id="UP000029922">
    <property type="component" value="Unassembled WGS sequence"/>
</dbReference>
<dbReference type="Gene3D" id="3.40.50.2020">
    <property type="match status" value="1"/>
</dbReference>
<keyword evidence="5" id="KW-1185">Reference proteome</keyword>
<dbReference type="InterPro" id="IPR029057">
    <property type="entry name" value="PRTase-like"/>
</dbReference>